<dbReference type="Proteomes" id="UP001158576">
    <property type="component" value="Chromosome PAR"/>
</dbReference>
<dbReference type="EMBL" id="OU015568">
    <property type="protein sequence ID" value="CAG5091673.1"/>
    <property type="molecule type" value="Genomic_DNA"/>
</dbReference>
<name>A0ABN7S3P0_OIKDI</name>
<feature type="chain" id="PRO_5045943649" evidence="1">
    <location>
        <begin position="17"/>
        <end position="245"/>
    </location>
</feature>
<evidence type="ECO:0000313" key="2">
    <source>
        <dbReference type="EMBL" id="CAG5091673.1"/>
    </source>
</evidence>
<gene>
    <name evidence="2" type="ORF">OKIOD_LOCUS4749</name>
</gene>
<proteinExistence type="predicted"/>
<evidence type="ECO:0000256" key="1">
    <source>
        <dbReference type="SAM" id="SignalP"/>
    </source>
</evidence>
<protein>
    <submittedName>
        <fullName evidence="2">Oidioi.mRNA.OKI2018_I69.PAR.g13191.t1.cds</fullName>
    </submittedName>
</protein>
<feature type="signal peptide" evidence="1">
    <location>
        <begin position="1"/>
        <end position="16"/>
    </location>
</feature>
<evidence type="ECO:0000313" key="3">
    <source>
        <dbReference type="Proteomes" id="UP001158576"/>
    </source>
</evidence>
<accession>A0ABN7S3P0</accession>
<sequence>MKFFAIFALFLIAIKAQDDREYEIDEAYNDVVDFEEDFMIDDIEDDEYDDTYEEYENDVEISDYSFVDDGDYDDEDYQEYYNTNDVPIYDYDEQIYDPIVDFIDGDSRYPFPDEINLEPTGENKIHGGKRFAYKGTRNDGVFKYVNSGGSRLLFYPKTKKWALHDSETKLWAKDISDDICAIDLHLRGNPFAFGTACSGPQSTTVAPAEAEARVQENTKTASSTGQMNVFTIFIPSILAALFFLS</sequence>
<keyword evidence="1" id="KW-0732">Signal</keyword>
<organism evidence="2 3">
    <name type="scientific">Oikopleura dioica</name>
    <name type="common">Tunicate</name>
    <dbReference type="NCBI Taxonomy" id="34765"/>
    <lineage>
        <taxon>Eukaryota</taxon>
        <taxon>Metazoa</taxon>
        <taxon>Chordata</taxon>
        <taxon>Tunicata</taxon>
        <taxon>Appendicularia</taxon>
        <taxon>Copelata</taxon>
        <taxon>Oikopleuridae</taxon>
        <taxon>Oikopleura</taxon>
    </lineage>
</organism>
<reference evidence="2 3" key="1">
    <citation type="submission" date="2021-04" db="EMBL/GenBank/DDBJ databases">
        <authorList>
            <person name="Bliznina A."/>
        </authorList>
    </citation>
    <scope>NUCLEOTIDE SEQUENCE [LARGE SCALE GENOMIC DNA]</scope>
</reference>
<keyword evidence="3" id="KW-1185">Reference proteome</keyword>